<accession>A0A9D4ER69</accession>
<gene>
    <name evidence="2" type="ORF">DPMN_084682</name>
    <name evidence="3" type="ORF">DPMN_160482</name>
    <name evidence="1" type="ORF">DPMN_191837</name>
</gene>
<protein>
    <submittedName>
        <fullName evidence="3">Uncharacterized protein</fullName>
    </submittedName>
</protein>
<evidence type="ECO:0000313" key="2">
    <source>
        <dbReference type="EMBL" id="KAH3697193.1"/>
    </source>
</evidence>
<name>A0A9D4ER69_DREPO</name>
<reference evidence="3" key="1">
    <citation type="journal article" date="2019" name="bioRxiv">
        <title>The Genome of the Zebra Mussel, Dreissena polymorpha: A Resource for Invasive Species Research.</title>
        <authorList>
            <person name="McCartney M.A."/>
            <person name="Auch B."/>
            <person name="Kono T."/>
            <person name="Mallez S."/>
            <person name="Zhang Y."/>
            <person name="Obille A."/>
            <person name="Becker A."/>
            <person name="Abrahante J.E."/>
            <person name="Garbe J."/>
            <person name="Badalamenti J.P."/>
            <person name="Herman A."/>
            <person name="Mangelson H."/>
            <person name="Liachko I."/>
            <person name="Sullivan S."/>
            <person name="Sone E.D."/>
            <person name="Koren S."/>
            <person name="Silverstein K.A.T."/>
            <person name="Beckman K.B."/>
            <person name="Gohl D.M."/>
        </authorList>
    </citation>
    <scope>NUCLEOTIDE SEQUENCE</scope>
    <source>
        <strain evidence="3">Duluth1</strain>
        <tissue evidence="3">Whole animal</tissue>
    </source>
</reference>
<comment type="caution">
    <text evidence="3">The sequence shown here is derived from an EMBL/GenBank/DDBJ whole genome shotgun (WGS) entry which is preliminary data.</text>
</comment>
<evidence type="ECO:0000313" key="1">
    <source>
        <dbReference type="EMBL" id="KAH3689990.1"/>
    </source>
</evidence>
<dbReference type="EMBL" id="JAIWYP010000008">
    <property type="protein sequence ID" value="KAH3782565.1"/>
    <property type="molecule type" value="Genomic_DNA"/>
</dbReference>
<sequence>MVNNVTNLPPTVALIPAMFAKSSCVWNPLLYAVKNEDLRNSLIEVVKRFSRENTVAPIAIVTTSS</sequence>
<dbReference type="EMBL" id="JAIWYP010000016">
    <property type="protein sequence ID" value="KAH3697193.1"/>
    <property type="molecule type" value="Genomic_DNA"/>
</dbReference>
<dbReference type="EMBL" id="JAIWYP010000084">
    <property type="protein sequence ID" value="KAH3689990.1"/>
    <property type="molecule type" value="Genomic_DNA"/>
</dbReference>
<dbReference type="Gene3D" id="1.20.1070.10">
    <property type="entry name" value="Rhodopsin 7-helix transmembrane proteins"/>
    <property type="match status" value="1"/>
</dbReference>
<dbReference type="InterPro" id="IPR027430">
    <property type="entry name" value="Retinal_BS"/>
</dbReference>
<evidence type="ECO:0000313" key="4">
    <source>
        <dbReference type="Proteomes" id="UP000828390"/>
    </source>
</evidence>
<dbReference type="AlphaFoldDB" id="A0A9D4ER69"/>
<dbReference type="PROSITE" id="PS00238">
    <property type="entry name" value="OPSIN"/>
    <property type="match status" value="1"/>
</dbReference>
<dbReference type="Proteomes" id="UP000828390">
    <property type="component" value="Unassembled WGS sequence"/>
</dbReference>
<reference evidence="3" key="2">
    <citation type="submission" date="2020-11" db="EMBL/GenBank/DDBJ databases">
        <authorList>
            <person name="McCartney M.A."/>
            <person name="Auch B."/>
            <person name="Kono T."/>
            <person name="Mallez S."/>
            <person name="Becker A."/>
            <person name="Gohl D.M."/>
            <person name="Silverstein K.A.T."/>
            <person name="Koren S."/>
            <person name="Bechman K.B."/>
            <person name="Herman A."/>
            <person name="Abrahante J.E."/>
            <person name="Garbe J."/>
        </authorList>
    </citation>
    <scope>NUCLEOTIDE SEQUENCE</scope>
    <source>
        <strain evidence="3">Duluth1</strain>
        <tissue evidence="3">Whole animal</tissue>
    </source>
</reference>
<evidence type="ECO:0000313" key="3">
    <source>
        <dbReference type="EMBL" id="KAH3782565.1"/>
    </source>
</evidence>
<organism evidence="3 4">
    <name type="scientific">Dreissena polymorpha</name>
    <name type="common">Zebra mussel</name>
    <name type="synonym">Mytilus polymorpha</name>
    <dbReference type="NCBI Taxonomy" id="45954"/>
    <lineage>
        <taxon>Eukaryota</taxon>
        <taxon>Metazoa</taxon>
        <taxon>Spiralia</taxon>
        <taxon>Lophotrochozoa</taxon>
        <taxon>Mollusca</taxon>
        <taxon>Bivalvia</taxon>
        <taxon>Autobranchia</taxon>
        <taxon>Heteroconchia</taxon>
        <taxon>Euheterodonta</taxon>
        <taxon>Imparidentia</taxon>
        <taxon>Neoheterodontei</taxon>
        <taxon>Myida</taxon>
        <taxon>Dreissenoidea</taxon>
        <taxon>Dreissenidae</taxon>
        <taxon>Dreissena</taxon>
    </lineage>
</organism>
<keyword evidence="4" id="KW-1185">Reference proteome</keyword>
<dbReference type="SUPFAM" id="SSF81321">
    <property type="entry name" value="Family A G protein-coupled receptor-like"/>
    <property type="match status" value="1"/>
</dbReference>
<proteinExistence type="predicted"/>